<reference evidence="1" key="1">
    <citation type="submission" date="2021-03" db="EMBL/GenBank/DDBJ databases">
        <title>Draft genome sequence of rust myrtle Austropuccinia psidii MF-1, a brazilian biotype.</title>
        <authorList>
            <person name="Quecine M.C."/>
            <person name="Pachon D.M.R."/>
            <person name="Bonatelli M.L."/>
            <person name="Correr F.H."/>
            <person name="Franceschini L.M."/>
            <person name="Leite T.F."/>
            <person name="Margarido G.R.A."/>
            <person name="Almeida C.A."/>
            <person name="Ferrarezi J.A."/>
            <person name="Labate C.A."/>
        </authorList>
    </citation>
    <scope>NUCLEOTIDE SEQUENCE</scope>
    <source>
        <strain evidence="1">MF-1</strain>
    </source>
</reference>
<dbReference type="AlphaFoldDB" id="A0A9Q3DPB2"/>
<dbReference type="Proteomes" id="UP000765509">
    <property type="component" value="Unassembled WGS sequence"/>
</dbReference>
<gene>
    <name evidence="1" type="ORF">O181_046549</name>
</gene>
<sequence length="112" mass="12468">MPPTPTSTLLMPYPPRLLPSLCSWCPLVMPSMLLPHWPNPQCHLPSLFSCNALKLRLQCHPPSPPSPFLMLLHPFLIFSAAYNLYAPVAPSKYSSGTTLNLSLLLTILALRY</sequence>
<proteinExistence type="predicted"/>
<organism evidence="1 2">
    <name type="scientific">Austropuccinia psidii MF-1</name>
    <dbReference type="NCBI Taxonomy" id="1389203"/>
    <lineage>
        <taxon>Eukaryota</taxon>
        <taxon>Fungi</taxon>
        <taxon>Dikarya</taxon>
        <taxon>Basidiomycota</taxon>
        <taxon>Pucciniomycotina</taxon>
        <taxon>Pucciniomycetes</taxon>
        <taxon>Pucciniales</taxon>
        <taxon>Sphaerophragmiaceae</taxon>
        <taxon>Austropuccinia</taxon>
    </lineage>
</organism>
<keyword evidence="2" id="KW-1185">Reference proteome</keyword>
<comment type="caution">
    <text evidence="1">The sequence shown here is derived from an EMBL/GenBank/DDBJ whole genome shotgun (WGS) entry which is preliminary data.</text>
</comment>
<dbReference type="EMBL" id="AVOT02019340">
    <property type="protein sequence ID" value="MBW0506834.1"/>
    <property type="molecule type" value="Genomic_DNA"/>
</dbReference>
<evidence type="ECO:0000313" key="2">
    <source>
        <dbReference type="Proteomes" id="UP000765509"/>
    </source>
</evidence>
<accession>A0A9Q3DPB2</accession>
<name>A0A9Q3DPB2_9BASI</name>
<protein>
    <submittedName>
        <fullName evidence="1">Uncharacterized protein</fullName>
    </submittedName>
</protein>
<evidence type="ECO:0000313" key="1">
    <source>
        <dbReference type="EMBL" id="MBW0506834.1"/>
    </source>
</evidence>